<feature type="signal peptide" evidence="3">
    <location>
        <begin position="1"/>
        <end position="19"/>
    </location>
</feature>
<evidence type="ECO:0000313" key="6">
    <source>
        <dbReference type="WBParaSite" id="TASK_0000862301-mRNA-1"/>
    </source>
</evidence>
<keyword evidence="5" id="KW-1185">Reference proteome</keyword>
<feature type="chain" id="PRO_5043132767" evidence="3">
    <location>
        <begin position="20"/>
        <end position="210"/>
    </location>
</feature>
<reference evidence="6" key="1">
    <citation type="submission" date="2017-02" db="UniProtKB">
        <authorList>
            <consortium name="WormBaseParasite"/>
        </authorList>
    </citation>
    <scope>IDENTIFICATION</scope>
</reference>
<evidence type="ECO:0000256" key="1">
    <source>
        <dbReference type="SAM" id="MobiDB-lite"/>
    </source>
</evidence>
<evidence type="ECO:0000313" key="4">
    <source>
        <dbReference type="EMBL" id="VDK40690.1"/>
    </source>
</evidence>
<dbReference type="WBParaSite" id="TASK_0000862301-mRNA-1">
    <property type="protein sequence ID" value="TASK_0000862301-mRNA-1"/>
    <property type="gene ID" value="TASK_0000862301"/>
</dbReference>
<keyword evidence="2" id="KW-0472">Membrane</keyword>
<dbReference type="Proteomes" id="UP000282613">
    <property type="component" value="Unassembled WGS sequence"/>
</dbReference>
<evidence type="ECO:0000256" key="2">
    <source>
        <dbReference type="SAM" id="Phobius"/>
    </source>
</evidence>
<sequence>MQFPSVGLNLPLLLLLREAKNDDSTNQNISLPRGKIIYQHEGRLVLPPESTDEVSHSNEGPFLAVIAIGSLFLLLTITTLAVSLAILRQHARNERRLRCGGNTGAGGVAGSGEANEVDVFINPSSEWRCSLESDSFEDISDISMEVEVGEDEEEEQENQEGVEGRWGGIGEVGESAAGWVYPNPRLCPRHSRIAMIQGSGPMTSSIVHDV</sequence>
<dbReference type="OrthoDB" id="6263040at2759"/>
<name>A0A0R3WD06_TAEAS</name>
<feature type="region of interest" description="Disordered" evidence="1">
    <location>
        <begin position="148"/>
        <end position="168"/>
    </location>
</feature>
<keyword evidence="2" id="KW-1133">Transmembrane helix</keyword>
<accession>A0A0R3WD06</accession>
<reference evidence="4 5" key="2">
    <citation type="submission" date="2018-11" db="EMBL/GenBank/DDBJ databases">
        <authorList>
            <consortium name="Pathogen Informatics"/>
        </authorList>
    </citation>
    <scope>NUCLEOTIDE SEQUENCE [LARGE SCALE GENOMIC DNA]</scope>
</reference>
<keyword evidence="2" id="KW-0812">Transmembrane</keyword>
<keyword evidence="3" id="KW-0732">Signal</keyword>
<organism evidence="6">
    <name type="scientific">Taenia asiatica</name>
    <name type="common">Asian tapeworm</name>
    <dbReference type="NCBI Taxonomy" id="60517"/>
    <lineage>
        <taxon>Eukaryota</taxon>
        <taxon>Metazoa</taxon>
        <taxon>Spiralia</taxon>
        <taxon>Lophotrochozoa</taxon>
        <taxon>Platyhelminthes</taxon>
        <taxon>Cestoda</taxon>
        <taxon>Eucestoda</taxon>
        <taxon>Cyclophyllidea</taxon>
        <taxon>Taeniidae</taxon>
        <taxon>Taenia</taxon>
    </lineage>
</organism>
<gene>
    <name evidence="4" type="ORF">TASK_LOCUS8624</name>
</gene>
<dbReference type="AlphaFoldDB" id="A0A0R3WD06"/>
<feature type="compositionally biased region" description="Acidic residues" evidence="1">
    <location>
        <begin position="148"/>
        <end position="160"/>
    </location>
</feature>
<feature type="transmembrane region" description="Helical" evidence="2">
    <location>
        <begin position="62"/>
        <end position="87"/>
    </location>
</feature>
<protein>
    <submittedName>
        <fullName evidence="4 6">Uncharacterized protein</fullName>
    </submittedName>
</protein>
<proteinExistence type="predicted"/>
<evidence type="ECO:0000313" key="5">
    <source>
        <dbReference type="Proteomes" id="UP000282613"/>
    </source>
</evidence>
<evidence type="ECO:0000256" key="3">
    <source>
        <dbReference type="SAM" id="SignalP"/>
    </source>
</evidence>
<dbReference type="EMBL" id="UYRS01018845">
    <property type="protein sequence ID" value="VDK40690.1"/>
    <property type="molecule type" value="Genomic_DNA"/>
</dbReference>